<protein>
    <recommendedName>
        <fullName evidence="4">LAS1 like ribosome biogenesis factor</fullName>
    </recommendedName>
</protein>
<dbReference type="InterPro" id="IPR007174">
    <property type="entry name" value="Las1"/>
</dbReference>
<comment type="caution">
    <text evidence="2">The sequence shown here is derived from an EMBL/GenBank/DDBJ whole genome shotgun (WGS) entry which is preliminary data.</text>
</comment>
<dbReference type="GO" id="GO:0090730">
    <property type="term" value="C:Las1 complex"/>
    <property type="evidence" value="ECO:0007669"/>
    <property type="project" value="InterPro"/>
</dbReference>
<accession>A0A5N3UPT8</accession>
<sequence>MEADLQCGGTRPETDVEPVEPDVEPDVRSESEIEPGLGPRGMDLVWSAWCGKCVKEKGSSPLWAQRIVVAWLSRAEWDQVMVYLFSDDYKLQRYALNRITVWRSRLGNELPLAVASTADLVRCKLMDVTGGLGTDELRLLYGMALVSQVWLWVLPEAKCLVCLMYIKKKVASEFFICHNFCLAHTVSLVCLKVVLSSSYLIHCLTVL</sequence>
<dbReference type="AlphaFoldDB" id="A0A5N3UPT8"/>
<feature type="compositionally biased region" description="Acidic residues" evidence="1">
    <location>
        <begin position="15"/>
        <end position="24"/>
    </location>
</feature>
<evidence type="ECO:0000256" key="1">
    <source>
        <dbReference type="SAM" id="MobiDB-lite"/>
    </source>
</evidence>
<gene>
    <name evidence="2" type="ORF">FD755_025170</name>
</gene>
<dbReference type="GO" id="GO:0000460">
    <property type="term" value="P:maturation of 5.8S rRNA"/>
    <property type="evidence" value="ECO:0007669"/>
    <property type="project" value="TreeGrafter"/>
</dbReference>
<evidence type="ECO:0000313" key="2">
    <source>
        <dbReference type="EMBL" id="KAB0338732.1"/>
    </source>
</evidence>
<proteinExistence type="predicted"/>
<feature type="region of interest" description="Disordered" evidence="1">
    <location>
        <begin position="1"/>
        <end position="34"/>
    </location>
</feature>
<dbReference type="Proteomes" id="UP000326062">
    <property type="component" value="Unassembled WGS sequence"/>
</dbReference>
<dbReference type="GO" id="GO:0000470">
    <property type="term" value="P:maturation of LSU-rRNA"/>
    <property type="evidence" value="ECO:0007669"/>
    <property type="project" value="TreeGrafter"/>
</dbReference>
<dbReference type="PANTHER" id="PTHR15002">
    <property type="entry name" value="RIBOSOMAL BIOGENESIS PROTEIN LAS1L"/>
    <property type="match status" value="1"/>
</dbReference>
<dbReference type="PANTHER" id="PTHR15002:SF0">
    <property type="entry name" value="RIBOSOMAL BIOGENESIS PROTEIN LAS1L"/>
    <property type="match status" value="1"/>
</dbReference>
<evidence type="ECO:0008006" key="4">
    <source>
        <dbReference type="Google" id="ProtNLM"/>
    </source>
</evidence>
<dbReference type="GO" id="GO:0004519">
    <property type="term" value="F:endonuclease activity"/>
    <property type="evidence" value="ECO:0007669"/>
    <property type="project" value="InterPro"/>
</dbReference>
<evidence type="ECO:0000313" key="3">
    <source>
        <dbReference type="Proteomes" id="UP000326062"/>
    </source>
</evidence>
<dbReference type="Pfam" id="PF04031">
    <property type="entry name" value="Las1"/>
    <property type="match status" value="1"/>
</dbReference>
<organism evidence="2 3">
    <name type="scientific">Muntiacus reevesi</name>
    <name type="common">Reeves' muntjac</name>
    <name type="synonym">Cervus reevesi</name>
    <dbReference type="NCBI Taxonomy" id="9886"/>
    <lineage>
        <taxon>Eukaryota</taxon>
        <taxon>Metazoa</taxon>
        <taxon>Chordata</taxon>
        <taxon>Craniata</taxon>
        <taxon>Vertebrata</taxon>
        <taxon>Euteleostomi</taxon>
        <taxon>Mammalia</taxon>
        <taxon>Eutheria</taxon>
        <taxon>Laurasiatheria</taxon>
        <taxon>Artiodactyla</taxon>
        <taxon>Ruminantia</taxon>
        <taxon>Pecora</taxon>
        <taxon>Cervidae</taxon>
        <taxon>Muntiacinae</taxon>
        <taxon>Muntiacus</taxon>
    </lineage>
</organism>
<dbReference type="GO" id="GO:0030687">
    <property type="term" value="C:preribosome, large subunit precursor"/>
    <property type="evidence" value="ECO:0007669"/>
    <property type="project" value="TreeGrafter"/>
</dbReference>
<name>A0A5N3UPT8_MUNRE</name>
<keyword evidence="3" id="KW-1185">Reference proteome</keyword>
<feature type="non-terminal residue" evidence="2">
    <location>
        <position position="207"/>
    </location>
</feature>
<dbReference type="EMBL" id="VCEB01007624">
    <property type="protein sequence ID" value="KAB0338732.1"/>
    <property type="molecule type" value="Genomic_DNA"/>
</dbReference>
<reference evidence="2 3" key="1">
    <citation type="submission" date="2019-06" db="EMBL/GenBank/DDBJ databases">
        <title>Discovery of a novel chromosome fission-fusion reversal in muntjac.</title>
        <authorList>
            <person name="Mudd A.B."/>
            <person name="Bredeson J.V."/>
            <person name="Baum R."/>
            <person name="Hockemeyer D."/>
            <person name="Rokhsar D.S."/>
        </authorList>
    </citation>
    <scope>NUCLEOTIDE SEQUENCE [LARGE SCALE GENOMIC DNA]</scope>
    <source>
        <strain evidence="2">UCam_UCB_Mr</strain>
        <tissue evidence="2">Fibroblast cell line</tissue>
    </source>
</reference>